<sequence>MSERFYILSEIADQDLEEIFDYSINTFGFEQAEKYLLEPEEVFQALVMNPYSEKKRNEVKSG</sequence>
<dbReference type="Pfam" id="PF05016">
    <property type="entry name" value="ParE_toxin"/>
    <property type="match status" value="1"/>
</dbReference>
<protein>
    <submittedName>
        <fullName evidence="2">Type II toxin-antitoxin system RelE/ParE family toxin</fullName>
    </submittedName>
</protein>
<dbReference type="Gene3D" id="3.30.2310.20">
    <property type="entry name" value="RelE-like"/>
    <property type="match status" value="1"/>
</dbReference>
<dbReference type="AlphaFoldDB" id="A0AAU6WPV4"/>
<reference evidence="2 3" key="1">
    <citation type="submission" date="2024-04" db="EMBL/GenBank/DDBJ databases">
        <title>Genome sequencing and assembly of rice foliar adapted Chryseobacterium endophyticum OsEnb-ALM-A6.</title>
        <authorList>
            <person name="Kumar S."/>
            <person name="Javed M."/>
            <person name="Chouhan V."/>
            <person name="Charishma K."/>
            <person name="Patel A."/>
            <person name="Kumar M."/>
            <person name="Sahu K.P."/>
            <person name="Kumar A."/>
        </authorList>
    </citation>
    <scope>NUCLEOTIDE SEQUENCE [LARGE SCALE GENOMIC DNA]</scope>
    <source>
        <strain evidence="2 3">OsEnb-ALM-A6</strain>
    </source>
</reference>
<evidence type="ECO:0000313" key="2">
    <source>
        <dbReference type="EMBL" id="XAO74313.1"/>
    </source>
</evidence>
<keyword evidence="1" id="KW-1277">Toxin-antitoxin system</keyword>
<keyword evidence="3" id="KW-1185">Reference proteome</keyword>
<name>A0AAU6WPV4_9FLAO</name>
<organism evidence="2 3">
    <name type="scientific">Chryseobacterium endophyticum</name>
    <dbReference type="NCBI Taxonomy" id="1854762"/>
    <lineage>
        <taxon>Bacteria</taxon>
        <taxon>Pseudomonadati</taxon>
        <taxon>Bacteroidota</taxon>
        <taxon>Flavobacteriia</taxon>
        <taxon>Flavobacteriales</taxon>
        <taxon>Weeksellaceae</taxon>
        <taxon>Chryseobacterium group</taxon>
        <taxon>Chryseobacterium</taxon>
    </lineage>
</organism>
<accession>A0AAU6WPV4</accession>
<dbReference type="InterPro" id="IPR035093">
    <property type="entry name" value="RelE/ParE_toxin_dom_sf"/>
</dbReference>
<evidence type="ECO:0000256" key="1">
    <source>
        <dbReference type="ARBA" id="ARBA00022649"/>
    </source>
</evidence>
<dbReference type="EMBL" id="CP154834">
    <property type="protein sequence ID" value="XAO74313.1"/>
    <property type="molecule type" value="Genomic_DNA"/>
</dbReference>
<proteinExistence type="predicted"/>
<evidence type="ECO:0000313" key="3">
    <source>
        <dbReference type="Proteomes" id="UP001463665"/>
    </source>
</evidence>
<gene>
    <name evidence="2" type="ORF">AAFP95_22360</name>
</gene>
<dbReference type="InterPro" id="IPR007712">
    <property type="entry name" value="RelE/ParE_toxin"/>
</dbReference>
<dbReference type="Proteomes" id="UP001463665">
    <property type="component" value="Chromosome"/>
</dbReference>
<dbReference type="RefSeq" id="WP_345766487.1">
    <property type="nucleotide sequence ID" value="NZ_CP154834.1"/>
</dbReference>